<keyword evidence="7 11" id="KW-0804">Transcription</keyword>
<dbReference type="PROSITE" id="PS50884">
    <property type="entry name" value="ZF_DOF_2"/>
    <property type="match status" value="1"/>
</dbReference>
<dbReference type="Pfam" id="PF01535">
    <property type="entry name" value="PPR"/>
    <property type="match status" value="2"/>
</dbReference>
<gene>
    <name evidence="13" type="ORF">GH714_002058</name>
</gene>
<evidence type="ECO:0000256" key="1">
    <source>
        <dbReference type="ARBA" id="ARBA00022723"/>
    </source>
</evidence>
<organism evidence="13 14">
    <name type="scientific">Hevea brasiliensis</name>
    <name type="common">Para rubber tree</name>
    <name type="synonym">Siphonia brasiliensis</name>
    <dbReference type="NCBI Taxonomy" id="3981"/>
    <lineage>
        <taxon>Eukaryota</taxon>
        <taxon>Viridiplantae</taxon>
        <taxon>Streptophyta</taxon>
        <taxon>Embryophyta</taxon>
        <taxon>Tracheophyta</taxon>
        <taxon>Spermatophyta</taxon>
        <taxon>Magnoliopsida</taxon>
        <taxon>eudicotyledons</taxon>
        <taxon>Gunneridae</taxon>
        <taxon>Pentapetalae</taxon>
        <taxon>rosids</taxon>
        <taxon>fabids</taxon>
        <taxon>Malpighiales</taxon>
        <taxon>Euphorbiaceae</taxon>
        <taxon>Crotonoideae</taxon>
        <taxon>Micrandreae</taxon>
        <taxon>Hevea</taxon>
    </lineage>
</organism>
<evidence type="ECO:0000256" key="9">
    <source>
        <dbReference type="PROSITE-ProRule" id="PRU00071"/>
    </source>
</evidence>
<keyword evidence="2" id="KW-0677">Repeat</keyword>
<keyword evidence="8 9" id="KW-0539">Nucleus</keyword>
<keyword evidence="6 9" id="KW-0238">DNA-binding</keyword>
<dbReference type="PROSITE" id="PS51375">
    <property type="entry name" value="PPR"/>
    <property type="match status" value="1"/>
</dbReference>
<comment type="function">
    <text evidence="11">Transcription factor that binds specifically to a 5'-AA[AG]G-3' consensus core sequence.</text>
</comment>
<dbReference type="EMBL" id="JAAGAX010000003">
    <property type="protein sequence ID" value="KAF2318172.1"/>
    <property type="molecule type" value="Genomic_DNA"/>
</dbReference>
<dbReference type="InterPro" id="IPR003851">
    <property type="entry name" value="Znf_Dof"/>
</dbReference>
<comment type="subcellular location">
    <subcellularLocation>
        <location evidence="9 11">Nucleus</location>
    </subcellularLocation>
</comment>
<feature type="domain" description="Dof-type" evidence="12">
    <location>
        <begin position="24"/>
        <end position="78"/>
    </location>
</feature>
<dbReference type="Gene3D" id="1.25.40.10">
    <property type="entry name" value="Tetratricopeptide repeat domain"/>
    <property type="match status" value="1"/>
</dbReference>
<reference evidence="13 14" key="1">
    <citation type="journal article" date="2020" name="Mol. Plant">
        <title>The Chromosome-Based Rubber Tree Genome Provides New Insights into Spurge Genome Evolution and Rubber Biosynthesis.</title>
        <authorList>
            <person name="Liu J."/>
            <person name="Shi C."/>
            <person name="Shi C.C."/>
            <person name="Li W."/>
            <person name="Zhang Q.J."/>
            <person name="Zhang Y."/>
            <person name="Li K."/>
            <person name="Lu H.F."/>
            <person name="Shi C."/>
            <person name="Zhu S.T."/>
            <person name="Xiao Z.Y."/>
            <person name="Nan H."/>
            <person name="Yue Y."/>
            <person name="Zhu X.G."/>
            <person name="Wu Y."/>
            <person name="Hong X.N."/>
            <person name="Fan G.Y."/>
            <person name="Tong Y."/>
            <person name="Zhang D."/>
            <person name="Mao C.L."/>
            <person name="Liu Y.L."/>
            <person name="Hao S.J."/>
            <person name="Liu W.Q."/>
            <person name="Lv M.Q."/>
            <person name="Zhang H.B."/>
            <person name="Liu Y."/>
            <person name="Hu-Tang G.R."/>
            <person name="Wang J.P."/>
            <person name="Wang J.H."/>
            <person name="Sun Y.H."/>
            <person name="Ni S.B."/>
            <person name="Chen W.B."/>
            <person name="Zhang X.C."/>
            <person name="Jiao Y.N."/>
            <person name="Eichler E.E."/>
            <person name="Li G.H."/>
            <person name="Liu X."/>
            <person name="Gao L.Z."/>
        </authorList>
    </citation>
    <scope>NUCLEOTIDE SEQUENCE [LARGE SCALE GENOMIC DNA]</scope>
    <source>
        <strain evidence="14">cv. GT1</strain>
        <tissue evidence="13">Leaf</tissue>
    </source>
</reference>
<comment type="caution">
    <text evidence="13">The sequence shown here is derived from an EMBL/GenBank/DDBJ whole genome shotgun (WGS) entry which is preliminary data.</text>
</comment>
<dbReference type="Pfam" id="PF02701">
    <property type="entry name" value="Zn_ribbon_Dof"/>
    <property type="match status" value="1"/>
</dbReference>
<evidence type="ECO:0000256" key="2">
    <source>
        <dbReference type="ARBA" id="ARBA00022737"/>
    </source>
</evidence>
<evidence type="ECO:0000256" key="5">
    <source>
        <dbReference type="ARBA" id="ARBA00023015"/>
    </source>
</evidence>
<accession>A0A6A6MWA2</accession>
<dbReference type="GO" id="GO:0003677">
    <property type="term" value="F:DNA binding"/>
    <property type="evidence" value="ECO:0007669"/>
    <property type="project" value="UniProtKB-UniRule"/>
</dbReference>
<evidence type="ECO:0000256" key="3">
    <source>
        <dbReference type="ARBA" id="ARBA00022771"/>
    </source>
</evidence>
<keyword evidence="4 11" id="KW-0862">Zinc</keyword>
<feature type="repeat" description="PPR" evidence="10">
    <location>
        <begin position="72"/>
        <end position="106"/>
    </location>
</feature>
<dbReference type="NCBIfam" id="TIGR00756">
    <property type="entry name" value="PPR"/>
    <property type="match status" value="1"/>
</dbReference>
<keyword evidence="14" id="KW-1185">Reference proteome</keyword>
<proteinExistence type="predicted"/>
<keyword evidence="1 11" id="KW-0479">Metal-binding</keyword>
<dbReference type="InterPro" id="IPR002885">
    <property type="entry name" value="PPR_rpt"/>
</dbReference>
<dbReference type="Proteomes" id="UP000467840">
    <property type="component" value="Chromosome 10"/>
</dbReference>
<evidence type="ECO:0000256" key="10">
    <source>
        <dbReference type="PROSITE-ProRule" id="PRU00708"/>
    </source>
</evidence>
<dbReference type="InterPro" id="IPR011990">
    <property type="entry name" value="TPR-like_helical_dom_sf"/>
</dbReference>
<evidence type="ECO:0000256" key="11">
    <source>
        <dbReference type="RuleBase" id="RU369094"/>
    </source>
</evidence>
<dbReference type="AlphaFoldDB" id="A0A6A6MWA2"/>
<dbReference type="GO" id="GO:0005634">
    <property type="term" value="C:nucleus"/>
    <property type="evidence" value="ECO:0007669"/>
    <property type="project" value="UniProtKB-SubCell"/>
</dbReference>
<evidence type="ECO:0000256" key="7">
    <source>
        <dbReference type="ARBA" id="ARBA00023163"/>
    </source>
</evidence>
<dbReference type="GO" id="GO:0008270">
    <property type="term" value="F:zinc ion binding"/>
    <property type="evidence" value="ECO:0007669"/>
    <property type="project" value="UniProtKB-KW"/>
</dbReference>
<evidence type="ECO:0000256" key="6">
    <source>
        <dbReference type="ARBA" id="ARBA00023125"/>
    </source>
</evidence>
<keyword evidence="5 11" id="KW-0805">Transcription regulation</keyword>
<keyword evidence="3 9" id="KW-0863">Zinc-finger</keyword>
<name>A0A6A6MWA2_HEVBR</name>
<evidence type="ECO:0000256" key="4">
    <source>
        <dbReference type="ARBA" id="ARBA00022833"/>
    </source>
</evidence>
<evidence type="ECO:0000313" key="13">
    <source>
        <dbReference type="EMBL" id="KAF2318172.1"/>
    </source>
</evidence>
<evidence type="ECO:0000313" key="14">
    <source>
        <dbReference type="Proteomes" id="UP000467840"/>
    </source>
</evidence>
<dbReference type="PANTHER" id="PTHR31992:SF316">
    <property type="entry name" value="DOF ZINC FINGER PROTEIN DOF1.2"/>
    <property type="match status" value="1"/>
</dbReference>
<dbReference type="PANTHER" id="PTHR31992">
    <property type="entry name" value="DOF ZINC FINGER PROTEIN DOF1.4-RELATED"/>
    <property type="match status" value="1"/>
</dbReference>
<evidence type="ECO:0000256" key="8">
    <source>
        <dbReference type="ARBA" id="ARBA00023242"/>
    </source>
</evidence>
<evidence type="ECO:0000259" key="12">
    <source>
        <dbReference type="PROSITE" id="PS50884"/>
    </source>
</evidence>
<dbReference type="GO" id="GO:0003700">
    <property type="term" value="F:DNA-binding transcription factor activity"/>
    <property type="evidence" value="ECO:0007669"/>
    <property type="project" value="UniProtKB-UniRule"/>
</dbReference>
<sequence>MEDISSNVCMRPVLERKARPQEQFNCPRCNSTNTKFCYYNNYSLTQPRFFCKTCRKYWTDVGSLRNVLVEDDIFIGTTLIDMCCKVGDLESARKVFDKIPKKDVITWNAIILALSQSVNPKEVLGFIRNMQLVSVEPDLVSIVNLVPALSSLGNIDACSKVPIAIVLLYEEPESWGITLIVLDDIISTLGMKLGWLENGAKMIMGSILAIKYDKSRNSKIWFNSMVIVYIGWEDAINDPKKAVDK</sequence>
<protein>
    <recommendedName>
        <fullName evidence="11">Dof zinc finger protein</fullName>
    </recommendedName>
</protein>
<dbReference type="InterPro" id="IPR045174">
    <property type="entry name" value="Dof"/>
</dbReference>